<dbReference type="GeneID" id="106810482"/>
<accession>A0ABM1EAX5</accession>
<protein>
    <submittedName>
        <fullName evidence="2">Uncharacterized protein LOC106810482</fullName>
    </submittedName>
</protein>
<gene>
    <name evidence="2" type="primary">LOC106810482</name>
</gene>
<evidence type="ECO:0000313" key="1">
    <source>
        <dbReference type="Proteomes" id="UP000695022"/>
    </source>
</evidence>
<dbReference type="RefSeq" id="XP_014669346.1">
    <property type="nucleotide sequence ID" value="XM_014813860.1"/>
</dbReference>
<name>A0ABM1EAX5_PRICU</name>
<keyword evidence="1" id="KW-1185">Reference proteome</keyword>
<dbReference type="Proteomes" id="UP000695022">
    <property type="component" value="Unplaced"/>
</dbReference>
<reference evidence="2" key="1">
    <citation type="submission" date="2025-08" db="UniProtKB">
        <authorList>
            <consortium name="RefSeq"/>
        </authorList>
    </citation>
    <scope>IDENTIFICATION</scope>
</reference>
<evidence type="ECO:0000313" key="2">
    <source>
        <dbReference type="RefSeq" id="XP_014669346.1"/>
    </source>
</evidence>
<sequence length="261" mass="29360">MKLEQPYDRLVLCRDIRDGTLFMIVCKDERQAIQLFLMKDCRWVGMCVCLFEPEFEFRIAGMPALSTEHPLLPLREHDLGDVVAPYEMEWAMSGATKALYVRGADLRQQHVNIVEGCAAAMCDNQHGVTERCCALTSAIPNKLILRCIVSSKEAGIVTAKFQSTALTLIMMEEDCTTVNAGDLLDYVQVRRACQQVLEFYAEAQIGWTICGWFKPGMAVGAEVTKKPRMHVTSMCPDRLIADAPRYRCPARPVAAERHLQL</sequence>
<organism evidence="1 2">
    <name type="scientific">Priapulus caudatus</name>
    <name type="common">Priapulid worm</name>
    <dbReference type="NCBI Taxonomy" id="37621"/>
    <lineage>
        <taxon>Eukaryota</taxon>
        <taxon>Metazoa</taxon>
        <taxon>Ecdysozoa</taxon>
        <taxon>Scalidophora</taxon>
        <taxon>Priapulida</taxon>
        <taxon>Priapulimorpha</taxon>
        <taxon>Priapulimorphida</taxon>
        <taxon>Priapulidae</taxon>
        <taxon>Priapulus</taxon>
    </lineage>
</organism>
<proteinExistence type="predicted"/>